<comment type="catalytic activity">
    <reaction evidence="1 10">
        <text>S-ubiquitinyl-[E2 ubiquitin-conjugating enzyme]-L-cysteine + [acceptor protein]-L-lysine = [E2 ubiquitin-conjugating enzyme]-L-cysteine + N(6)-ubiquitinyl-[acceptor protein]-L-lysine.</text>
        <dbReference type="EC" id="2.3.2.27"/>
    </reaction>
</comment>
<evidence type="ECO:0000256" key="7">
    <source>
        <dbReference type="ARBA" id="ARBA00022833"/>
    </source>
</evidence>
<feature type="region of interest" description="Disordered" evidence="11">
    <location>
        <begin position="1092"/>
        <end position="1127"/>
    </location>
</feature>
<evidence type="ECO:0000256" key="5">
    <source>
        <dbReference type="ARBA" id="ARBA00022771"/>
    </source>
</evidence>
<feature type="domain" description="UBR-type" evidence="12">
    <location>
        <begin position="35"/>
        <end position="104"/>
    </location>
</feature>
<proteinExistence type="inferred from homology"/>
<dbReference type="Pfam" id="PF18995">
    <property type="entry name" value="PRT6_C"/>
    <property type="match status" value="1"/>
</dbReference>
<keyword evidence="3 10" id="KW-0808">Transferase</keyword>
<dbReference type="Gene3D" id="2.10.110.30">
    <property type="match status" value="1"/>
</dbReference>
<dbReference type="GeneID" id="9042498"/>
<evidence type="ECO:0000256" key="10">
    <source>
        <dbReference type="RuleBase" id="RU366018"/>
    </source>
</evidence>
<dbReference type="Proteomes" id="UP000007800">
    <property type="component" value="Unassembled WGS sequence"/>
</dbReference>
<evidence type="ECO:0000256" key="3">
    <source>
        <dbReference type="ARBA" id="ARBA00022679"/>
    </source>
</evidence>
<evidence type="ECO:0000313" key="13">
    <source>
        <dbReference type="EMBL" id="EER08660.1"/>
    </source>
</evidence>
<feature type="region of interest" description="Disordered" evidence="11">
    <location>
        <begin position="286"/>
        <end position="323"/>
    </location>
</feature>
<name>C5L3T1_PERM5</name>
<evidence type="ECO:0000256" key="9">
    <source>
        <dbReference type="PROSITE-ProRule" id="PRU00508"/>
    </source>
</evidence>
<accession>C5L3T1</accession>
<organism evidence="14">
    <name type="scientific">Perkinsus marinus (strain ATCC 50983 / TXsc)</name>
    <dbReference type="NCBI Taxonomy" id="423536"/>
    <lineage>
        <taxon>Eukaryota</taxon>
        <taxon>Sar</taxon>
        <taxon>Alveolata</taxon>
        <taxon>Perkinsozoa</taxon>
        <taxon>Perkinsea</taxon>
        <taxon>Perkinsida</taxon>
        <taxon>Perkinsidae</taxon>
        <taxon>Perkinsus</taxon>
    </lineage>
</organism>
<dbReference type="OMA" id="VECACTE"/>
<dbReference type="GO" id="GO:0008270">
    <property type="term" value="F:zinc ion binding"/>
    <property type="evidence" value="ECO:0007669"/>
    <property type="project" value="UniProtKB-UniRule"/>
</dbReference>
<sequence>MQRPRANGRVRAWTVEDVRRLFTGDAAKEASEAPKQGNRKGTGGIAFRCLDCELDSNCVVCPDCFYGGNHEGHHVKLIRTVGGCCDCGDEASWRKSGFCSKHQGLAKEDDSRAAFEAMPREQQKRIEACVPAVLRFLIRLLQRRPVDVMVVRGITAWLLRQAKASLGFRYFITERLSRPIESRGSAASLLNDMVMAFNEMAKEKLVRKVGDEFKQTSSEAVESGGLPLTALRFGDEDDDEDDEDMEGLEDIDGLEDMDDFLAMLPETGDERVVAALEAAMAAGGEHGVAGNANENLEHAPDSATDDAEEADGVEEEDGEPLRQEVDGDVLMRTMEDLLSQQRDSFAMNPFKRVLQAVNDFILMMSQLSPTFKLQFTRVFMRHYDEISSFNVEQYQAMGTSSSSAQSAQEDEEAPPADIAGMSVQLLTIPEICLALMRPRGIGPDKGNLLEILFDRLHSLFEGIYNHQNRTLELSVLMGSGPRELDMTIWRVTHDISYVLYHPQLCEVFLRSPQLQRQLLASASLMSFMNPQERALLEHVTYENKAWRTAFKLEGGLASTLRSLGSYCSSPERSIDSLMGFYKELVSAIMNRLLTSCVNFDLLLSASPEDMHKWLKVFPVEALLVMMKETIGVLTLSGEIRDNLWVRNGGTMQQQRSEYSNMGLKSSDQASVQLCLVLLGEHWKHESPGRVQPLIAVMSGVLQDRPVSASEAEEIRCRREKRSDEESIEVPPGITVWTWMKSKHFEDADCMRTLWRRIVRNQCPPEGTEEYDEAAYLARRAIVQVLAYKNFTFGQLVLYLPGPLRSCEAVISSELELLAQRVGTSNSGSSSNTRERVRSEDIIGEEGTTPEESTGRTMYSLKKGSWSYYDAYCSAFGNSKQREAAMEHALSKAEVGIIGPSNEIEILPSMLRNLVDAIIEPLTYAKSTGNSPRPFDVYELIFVLIKARTFELHATAAAGPMSMSSAKLSALDWTIGVAIRLADFLAQSIPAEMVTETAVLHGYHGVGAIATAHDLHVKQELNGRSGFVLGYGRGGRIDVYFKPEGIFRLKEENVRYDDDKHANWLQLMRSALQELSGLDEILPILGRTVKSVMSRRGAAETPPPRGTLGTESSSSGPRTRQRRLESAKRRQKLIIKAMRRRQEEFLKSMKQLKESDSVGGRGSGRGLLKRLFGSQEEARSELPTSAGSLGAAVAAPTASAESDQECALCRETDTIENLQRTGPLCVVAYLGRGRVAGPGLDGKGIGAYINSCGHMVHSKCWSKHRAAIRMRHEGHHDFFFVDVEKGEAPCPMCRSLANLCLPYTKLSVLTSAGDKWWTPWDRDSIGPDRVARAMATCEMNNLVKAVWESRDRSDVGETNSGEKKTRAGMLLSVAYSHLLGIMATLPSVLVECACTEPQHQVPTFAILLRALAAELMTGDSDLKGDNRGMDILARIVGRRMTQTKLSEELGQIWREQKQDGHDDESAMERLTEVGMMACWAVASLNSLDEADLNRLQFAGLGDPKEAWYTICSVLEIADPLYGMHVDLSSLRSVSTRPRPMFSSEMVTFIDLPIDMLELVRETLSRECGNCHSKPLDPVVCLLCGDVLCLDGECCRTPGQTEGECTRHARACGGGQGLFIMPYASVILAVAAPRNCIWDGPYEDSHGETDSYLRRNMTDLKLSKRRYDQLKSAFIRGTIDSDIIKNNEKTGRFVPRAL</sequence>
<dbReference type="Pfam" id="PF02207">
    <property type="entry name" value="zf-UBR"/>
    <property type="match status" value="1"/>
</dbReference>
<evidence type="ECO:0000256" key="1">
    <source>
        <dbReference type="ARBA" id="ARBA00000900"/>
    </source>
</evidence>
<dbReference type="GO" id="GO:0005737">
    <property type="term" value="C:cytoplasm"/>
    <property type="evidence" value="ECO:0007669"/>
    <property type="project" value="TreeGrafter"/>
</dbReference>
<feature type="compositionally biased region" description="Acidic residues" evidence="11">
    <location>
        <begin position="235"/>
        <end position="252"/>
    </location>
</feature>
<keyword evidence="7 10" id="KW-0862">Zinc</keyword>
<dbReference type="InterPro" id="IPR003126">
    <property type="entry name" value="Znf_UBR"/>
</dbReference>
<dbReference type="PANTHER" id="PTHR21497:SF24">
    <property type="entry name" value="E3 UBIQUITIN-PROTEIN LIGASE UBR1"/>
    <property type="match status" value="1"/>
</dbReference>
<feature type="compositionally biased region" description="Low complexity" evidence="11">
    <location>
        <begin position="822"/>
        <end position="831"/>
    </location>
</feature>
<dbReference type="EC" id="2.3.2.27" evidence="10"/>
<dbReference type="GO" id="GO:0061630">
    <property type="term" value="F:ubiquitin protein ligase activity"/>
    <property type="evidence" value="ECO:0007669"/>
    <property type="project" value="UniProtKB-UniRule"/>
</dbReference>
<feature type="compositionally biased region" description="Polar residues" evidence="11">
    <location>
        <begin position="1108"/>
        <end position="1117"/>
    </location>
</feature>
<evidence type="ECO:0000256" key="4">
    <source>
        <dbReference type="ARBA" id="ARBA00022723"/>
    </source>
</evidence>
<dbReference type="CDD" id="cd19673">
    <property type="entry name" value="UBR-box_UBR3"/>
    <property type="match status" value="1"/>
</dbReference>
<dbReference type="GO" id="GO:0000151">
    <property type="term" value="C:ubiquitin ligase complex"/>
    <property type="evidence" value="ECO:0007669"/>
    <property type="project" value="TreeGrafter"/>
</dbReference>
<evidence type="ECO:0000259" key="12">
    <source>
        <dbReference type="PROSITE" id="PS51157"/>
    </source>
</evidence>
<keyword evidence="14" id="KW-1185">Reference proteome</keyword>
<dbReference type="EMBL" id="GG678922">
    <property type="protein sequence ID" value="EER08660.1"/>
    <property type="molecule type" value="Genomic_DNA"/>
</dbReference>
<dbReference type="InterPro" id="IPR039164">
    <property type="entry name" value="UBR1-like"/>
</dbReference>
<feature type="zinc finger region" description="UBR-type" evidence="9">
    <location>
        <begin position="35"/>
        <end position="104"/>
    </location>
</feature>
<evidence type="ECO:0000256" key="6">
    <source>
        <dbReference type="ARBA" id="ARBA00022786"/>
    </source>
</evidence>
<dbReference type="SMART" id="SM00396">
    <property type="entry name" value="ZnF_UBR1"/>
    <property type="match status" value="1"/>
</dbReference>
<gene>
    <name evidence="13" type="ORF">Pmar_PMAR017718</name>
</gene>
<feature type="compositionally biased region" description="Low complexity" evidence="11">
    <location>
        <begin position="844"/>
        <end position="855"/>
    </location>
</feature>
<dbReference type="InterPro" id="IPR044046">
    <property type="entry name" value="E3_ligase_UBR-like_C"/>
</dbReference>
<evidence type="ECO:0000313" key="14">
    <source>
        <dbReference type="Proteomes" id="UP000007800"/>
    </source>
</evidence>
<dbReference type="RefSeq" id="XP_002776844.1">
    <property type="nucleotide sequence ID" value="XM_002776798.1"/>
</dbReference>
<feature type="region of interest" description="Disordered" evidence="11">
    <location>
        <begin position="216"/>
        <end position="252"/>
    </location>
</feature>
<dbReference type="OrthoDB" id="26387at2759"/>
<comment type="similarity">
    <text evidence="8 10">Belongs to the E3 ubiquitin-protein ligase UBR1-like family.</text>
</comment>
<dbReference type="InParanoid" id="C5L3T1"/>
<keyword evidence="5 10" id="KW-0863">Zinc-finger</keyword>
<comment type="pathway">
    <text evidence="2 10">Protein modification; protein ubiquitination.</text>
</comment>
<comment type="function">
    <text evidence="10">Ubiquitin ligase protein which is a component of the N-end rule pathway. Recognizes and binds to proteins bearing specific N-terminal residues that are destabilizing according to the N-end rule, leading to their ubiquitination and subsequent degradation.</text>
</comment>
<dbReference type="PROSITE" id="PS51157">
    <property type="entry name" value="ZF_UBR"/>
    <property type="match status" value="1"/>
</dbReference>
<keyword evidence="4 10" id="KW-0479">Metal-binding</keyword>
<evidence type="ECO:0000256" key="2">
    <source>
        <dbReference type="ARBA" id="ARBA00004906"/>
    </source>
</evidence>
<dbReference type="FunFam" id="2.10.110.30:FF:000002">
    <property type="entry name" value="Putative e3 ubiquitin-protein ligase ubr3"/>
    <property type="match status" value="1"/>
</dbReference>
<reference evidence="13 14" key="1">
    <citation type="submission" date="2008-07" db="EMBL/GenBank/DDBJ databases">
        <authorList>
            <person name="El-Sayed N."/>
            <person name="Caler E."/>
            <person name="Inman J."/>
            <person name="Amedeo P."/>
            <person name="Hass B."/>
            <person name="Wortman J."/>
        </authorList>
    </citation>
    <scope>NUCLEOTIDE SEQUENCE [LARGE SCALE GENOMIC DNA]</scope>
    <source>
        <strain evidence="14">ATCC 50983 / TXsc</strain>
    </source>
</reference>
<evidence type="ECO:0000256" key="8">
    <source>
        <dbReference type="ARBA" id="ARBA00046341"/>
    </source>
</evidence>
<feature type="region of interest" description="Disordered" evidence="11">
    <location>
        <begin position="821"/>
        <end position="855"/>
    </location>
</feature>
<dbReference type="GO" id="GO:0071596">
    <property type="term" value="P:ubiquitin-dependent protein catabolic process via the N-end rule pathway"/>
    <property type="evidence" value="ECO:0007669"/>
    <property type="project" value="UniProtKB-UniRule"/>
</dbReference>
<evidence type="ECO:0000256" key="11">
    <source>
        <dbReference type="SAM" id="MobiDB-lite"/>
    </source>
</evidence>
<feature type="compositionally biased region" description="Acidic residues" evidence="11">
    <location>
        <begin position="303"/>
        <end position="318"/>
    </location>
</feature>
<dbReference type="UniPathway" id="UPA00143"/>
<keyword evidence="6 10" id="KW-0833">Ubl conjugation pathway</keyword>
<protein>
    <recommendedName>
        <fullName evidence="10">E3 ubiquitin-protein ligase</fullName>
        <ecNumber evidence="10">2.3.2.27</ecNumber>
    </recommendedName>
</protein>
<dbReference type="PANTHER" id="PTHR21497">
    <property type="entry name" value="UBIQUITIN LIGASE E3 ALPHA-RELATED"/>
    <property type="match status" value="1"/>
</dbReference>
<dbReference type="GO" id="GO:0016567">
    <property type="term" value="P:protein ubiquitination"/>
    <property type="evidence" value="ECO:0007669"/>
    <property type="project" value="UniProtKB-UniRule"/>
</dbReference>